<reference evidence="3 4" key="1">
    <citation type="submission" date="2007-01" db="EMBL/GenBank/DDBJ databases">
        <authorList>
            <person name="Haygood M."/>
            <person name="Podell S."/>
            <person name="Anderson C."/>
            <person name="Hopkinson B."/>
            <person name="Roe K."/>
            <person name="Barbeau K."/>
            <person name="Gaasterland T."/>
            <person name="Ferriera S."/>
            <person name="Johnson J."/>
            <person name="Kravitz S."/>
            <person name="Beeson K."/>
            <person name="Sutton G."/>
            <person name="Rogers Y.-H."/>
            <person name="Friedman R."/>
            <person name="Frazier M."/>
            <person name="Venter J.C."/>
        </authorList>
    </citation>
    <scope>NUCLEOTIDE SEQUENCE [LARGE SCALE GENOMIC DNA]</scope>
    <source>
        <strain evidence="3 4">ATCC 23134</strain>
    </source>
</reference>
<feature type="transmembrane region" description="Helical" evidence="1">
    <location>
        <begin position="345"/>
        <end position="363"/>
    </location>
</feature>
<evidence type="ECO:0000259" key="2">
    <source>
        <dbReference type="PROSITE" id="PS50042"/>
    </source>
</evidence>
<protein>
    <submittedName>
        <fullName evidence="3">Cyclic nucleotide-binding domain protein</fullName>
    </submittedName>
</protein>
<feature type="transmembrane region" description="Helical" evidence="1">
    <location>
        <begin position="95"/>
        <end position="114"/>
    </location>
</feature>
<accession>A1ZZY8</accession>
<comment type="caution">
    <text evidence="3">The sequence shown here is derived from an EMBL/GenBank/DDBJ whole genome shotgun (WGS) entry which is preliminary data.</text>
</comment>
<dbReference type="Gene3D" id="2.60.120.10">
    <property type="entry name" value="Jelly Rolls"/>
    <property type="match status" value="1"/>
</dbReference>
<feature type="transmembrane region" description="Helical" evidence="1">
    <location>
        <begin position="313"/>
        <end position="339"/>
    </location>
</feature>
<dbReference type="InterPro" id="IPR000595">
    <property type="entry name" value="cNMP-bd_dom"/>
</dbReference>
<proteinExistence type="predicted"/>
<dbReference type="CDD" id="cd00038">
    <property type="entry name" value="CAP_ED"/>
    <property type="match status" value="1"/>
</dbReference>
<dbReference type="SUPFAM" id="SSF51206">
    <property type="entry name" value="cAMP-binding domain-like"/>
    <property type="match status" value="1"/>
</dbReference>
<evidence type="ECO:0000256" key="1">
    <source>
        <dbReference type="SAM" id="Phobius"/>
    </source>
</evidence>
<dbReference type="InterPro" id="IPR016024">
    <property type="entry name" value="ARM-type_fold"/>
</dbReference>
<dbReference type="InterPro" id="IPR011989">
    <property type="entry name" value="ARM-like"/>
</dbReference>
<name>A1ZZY8_MICM2</name>
<gene>
    <name evidence="3" type="ORF">M23134_02458</name>
</gene>
<dbReference type="EMBL" id="AAWS01000085">
    <property type="protein sequence ID" value="EAY24054.1"/>
    <property type="molecule type" value="Genomic_DNA"/>
</dbReference>
<organism evidence="3 4">
    <name type="scientific">Microscilla marina ATCC 23134</name>
    <dbReference type="NCBI Taxonomy" id="313606"/>
    <lineage>
        <taxon>Bacteria</taxon>
        <taxon>Pseudomonadati</taxon>
        <taxon>Bacteroidota</taxon>
        <taxon>Cytophagia</taxon>
        <taxon>Cytophagales</taxon>
        <taxon>Microscillaceae</taxon>
        <taxon>Microscilla</taxon>
    </lineage>
</organism>
<dbReference type="AlphaFoldDB" id="A1ZZY8"/>
<feature type="transmembrane region" description="Helical" evidence="1">
    <location>
        <begin position="393"/>
        <end position="410"/>
    </location>
</feature>
<keyword evidence="4" id="KW-1185">Reference proteome</keyword>
<feature type="domain" description="Cyclic nucleotide-binding" evidence="2">
    <location>
        <begin position="965"/>
        <end position="1060"/>
    </location>
</feature>
<keyword evidence="1" id="KW-0472">Membrane</keyword>
<dbReference type="InterPro" id="IPR014710">
    <property type="entry name" value="RmlC-like_jellyroll"/>
</dbReference>
<dbReference type="Pfam" id="PF00027">
    <property type="entry name" value="cNMP_binding"/>
    <property type="match status" value="1"/>
</dbReference>
<dbReference type="InterPro" id="IPR018490">
    <property type="entry name" value="cNMP-bd_dom_sf"/>
</dbReference>
<feature type="transmembrane region" description="Helical" evidence="1">
    <location>
        <begin position="161"/>
        <end position="184"/>
    </location>
</feature>
<evidence type="ECO:0000313" key="4">
    <source>
        <dbReference type="Proteomes" id="UP000004095"/>
    </source>
</evidence>
<dbReference type="InterPro" id="IPR036259">
    <property type="entry name" value="MFS_trans_sf"/>
</dbReference>
<keyword evidence="1" id="KW-1133">Transmembrane helix</keyword>
<dbReference type="eggNOG" id="COG1413">
    <property type="taxonomic scope" value="Bacteria"/>
</dbReference>
<feature type="transmembrane region" description="Helical" evidence="1">
    <location>
        <begin position="243"/>
        <end position="261"/>
    </location>
</feature>
<feature type="transmembrane region" description="Helical" evidence="1">
    <location>
        <begin position="27"/>
        <end position="45"/>
    </location>
</feature>
<dbReference type="Proteomes" id="UP000004095">
    <property type="component" value="Unassembled WGS sequence"/>
</dbReference>
<feature type="transmembrane region" description="Helical" evidence="1">
    <location>
        <begin position="281"/>
        <end position="301"/>
    </location>
</feature>
<sequence length="1098" mass="124644">MAQALERHKRTMRKVLLKLLNIEDSEFIQVLLLLLMGFCIGIFLATYNTSMSALFVTAFDEATDLPLAMVGQGIVGIVITSLFSHYQRVRPYARLSLVVLIIITLSIFSLRLGYGLIPDKDMRAKLVFFGFMLMVPFEALVLLIFWGMIARIFDLKQQKRIVGGVDIGKGLATLVAFFGVIPIANSLMETIDLLEISFASTGLLIFVHILLVRNSPAINFVRMEAHEKTTGKLSIPQMFKDNYIIWLIGFVMIVTIAGNFIDYSFLNTATKQFPREKDLVNFIGVFQGITLVFSMLAQTFVGDWLVENYGLKITLLINALLLILFTVLTVLAGSFFGFTPGGDNNFIFFFMAVALSSLFFSALKDAFDEPTFKFFLFPIDKSIRLIVMTRLDGIVKVTAGMIAGLLMLAIDKAKFFNLLSFSYILLLIIGAWIYIIIKMHTKYQESLRATLEKTQQTNDMSSLQSADAIGIILEKELESDHPEKVIFILKFMEKTEPVLFERSLKKLEASANRKLRNFVSAKVKNLEASTIDSRLVSETTFLSTSSPSATDRPSARFNLRKDYTTVATENIHHEEVIKLAKSKKTGDRVMAAKLMRIYDHEETTRYLIQLLKDYVPLVKMEAIITARKVQRSVSWTVLIDLLASPEYGNMAAASLVECGDRILPVLEHAFYKSGQSELVMIKIVQIYGHIGSKSSIELLWNKINHPAQDIIDQVLLSLSYCNAEVPEERVPAIINILEIEIGDAAWDLAAMLEVDKRDETVELRASLKEEIRYNFNSIFRLLSLIYDSQSIELVQQSLDSEETEGKLFAIELLDMFLDENLKPILFPLLEDIPVTQKIAKLQNYFPRITFDHTEVLKHLITRDYRYTNRWTRACAMFALAHLENLDEKQELVANLFHKDNLLRETAAWALYQLDKPLFDRVSPRLHVDIKEQLEEKLGKIVLQENTDIAEELLYNRVLFLKKVALFNGVPGDILAEISDIIQPQSLPKGEKLILNNEEAQKCLFILAKGNLHTHNAEGKEVNLNEAATFGSLLMMDASKTYDEAIASEDSLLYAIDQHEFFARMSTYPELVRGFIHNVNVAFDYKSLDIEEPLFEIDL</sequence>
<keyword evidence="1" id="KW-0812">Transmembrane</keyword>
<feature type="transmembrane region" description="Helical" evidence="1">
    <location>
        <begin position="65"/>
        <end position="83"/>
    </location>
</feature>
<dbReference type="PROSITE" id="PS50042">
    <property type="entry name" value="CNMP_BINDING_3"/>
    <property type="match status" value="1"/>
</dbReference>
<feature type="transmembrane region" description="Helical" evidence="1">
    <location>
        <begin position="126"/>
        <end position="149"/>
    </location>
</feature>
<evidence type="ECO:0000313" key="3">
    <source>
        <dbReference type="EMBL" id="EAY24054.1"/>
    </source>
</evidence>
<dbReference type="Gene3D" id="1.25.10.10">
    <property type="entry name" value="Leucine-rich Repeat Variant"/>
    <property type="match status" value="2"/>
</dbReference>
<feature type="transmembrane region" description="Helical" evidence="1">
    <location>
        <begin position="416"/>
        <end position="437"/>
    </location>
</feature>
<dbReference type="SUPFAM" id="SSF103473">
    <property type="entry name" value="MFS general substrate transporter"/>
    <property type="match status" value="1"/>
</dbReference>
<dbReference type="SUPFAM" id="SSF48371">
    <property type="entry name" value="ARM repeat"/>
    <property type="match status" value="1"/>
</dbReference>